<accession>A0A1H7RRA9</accession>
<feature type="signal peptide" evidence="2">
    <location>
        <begin position="1"/>
        <end position="27"/>
    </location>
</feature>
<evidence type="ECO:0000256" key="1">
    <source>
        <dbReference type="SAM" id="MobiDB-lite"/>
    </source>
</evidence>
<feature type="region of interest" description="Disordered" evidence="1">
    <location>
        <begin position="91"/>
        <end position="164"/>
    </location>
</feature>
<dbReference type="EMBL" id="FOAJ01000010">
    <property type="protein sequence ID" value="SEL62568.1"/>
    <property type="molecule type" value="Genomic_DNA"/>
</dbReference>
<feature type="compositionally biased region" description="Pro residues" evidence="1">
    <location>
        <begin position="100"/>
        <end position="109"/>
    </location>
</feature>
<feature type="region of interest" description="Disordered" evidence="1">
    <location>
        <begin position="27"/>
        <end position="56"/>
    </location>
</feature>
<keyword evidence="4" id="KW-1185">Reference proteome</keyword>
<evidence type="ECO:0000256" key="2">
    <source>
        <dbReference type="SAM" id="SignalP"/>
    </source>
</evidence>
<reference evidence="4" key="1">
    <citation type="submission" date="2016-10" db="EMBL/GenBank/DDBJ databases">
        <authorList>
            <person name="Varghese N."/>
            <person name="Submissions S."/>
        </authorList>
    </citation>
    <scope>NUCLEOTIDE SEQUENCE [LARGE SCALE GENOMIC DNA]</scope>
    <source>
        <strain evidence="4">LMG 26416</strain>
    </source>
</reference>
<sequence>MRITMQSGTAALAVALATSLHPVPAHADGPRAAYDGGGQADASLDPGEEQMTADEENKARLQDLSDAYHSGYNARAKEDAETYASLRDQLKQVQKAPPSRDVPPLPPGMPDGDDASVAPVQPPQVAQRALPAQPAYRRLPPAQQYTMTPSYPPQAYDAAPAYQPPPPPVYQQPVIVQQAYAPPPPPPPVVQYVPVYAQTEYAPPPVYQQPVVTVSAPVPWSAYPPGYWSGYGYPPRAYGYRVWR</sequence>
<protein>
    <recommendedName>
        <fullName evidence="5">PXPV repeat-containing protein</fullName>
    </recommendedName>
</protein>
<keyword evidence="2" id="KW-0732">Signal</keyword>
<dbReference type="RefSeq" id="WP_244283957.1">
    <property type="nucleotide sequence ID" value="NZ_FNSR01000003.1"/>
</dbReference>
<proteinExistence type="predicted"/>
<organism evidence="3 4">
    <name type="scientific">Paraburkholderia caballeronis</name>
    <dbReference type="NCBI Taxonomy" id="416943"/>
    <lineage>
        <taxon>Bacteria</taxon>
        <taxon>Pseudomonadati</taxon>
        <taxon>Pseudomonadota</taxon>
        <taxon>Betaproteobacteria</taxon>
        <taxon>Burkholderiales</taxon>
        <taxon>Burkholderiaceae</taxon>
        <taxon>Paraburkholderia</taxon>
    </lineage>
</organism>
<gene>
    <name evidence="3" type="ORF">SAMN05192542_110146</name>
</gene>
<evidence type="ECO:0008006" key="5">
    <source>
        <dbReference type="Google" id="ProtNLM"/>
    </source>
</evidence>
<evidence type="ECO:0000313" key="3">
    <source>
        <dbReference type="EMBL" id="SEL62568.1"/>
    </source>
</evidence>
<dbReference type="AlphaFoldDB" id="A0A1H7RRA9"/>
<dbReference type="Proteomes" id="UP000199120">
    <property type="component" value="Unassembled WGS sequence"/>
</dbReference>
<name>A0A1H7RRA9_9BURK</name>
<feature type="chain" id="PRO_5019120820" description="PXPV repeat-containing protein" evidence="2">
    <location>
        <begin position="28"/>
        <end position="244"/>
    </location>
</feature>
<evidence type="ECO:0000313" key="4">
    <source>
        <dbReference type="Proteomes" id="UP000199120"/>
    </source>
</evidence>